<reference evidence="1" key="1">
    <citation type="submission" date="2020-12" db="EMBL/GenBank/DDBJ databases">
        <title>Sedimentitalea sp. nov., isolated from sand in Incheon.</title>
        <authorList>
            <person name="Kim W."/>
        </authorList>
    </citation>
    <scope>NUCLEOTIDE SEQUENCE</scope>
    <source>
        <strain evidence="1">CAU 1593</strain>
    </source>
</reference>
<comment type="caution">
    <text evidence="1">The sequence shown here is derived from an EMBL/GenBank/DDBJ whole genome shotgun (WGS) entry which is preliminary data.</text>
</comment>
<dbReference type="Gene3D" id="3.40.50.300">
    <property type="entry name" value="P-loop containing nucleotide triphosphate hydrolases"/>
    <property type="match status" value="1"/>
</dbReference>
<dbReference type="Proteomes" id="UP000619079">
    <property type="component" value="Unassembled WGS sequence"/>
</dbReference>
<dbReference type="AlphaFoldDB" id="A0A8J7IWW1"/>
<organism evidence="1 2">
    <name type="scientific">Sedimentitalea arenosa</name>
    <dbReference type="NCBI Taxonomy" id="2798803"/>
    <lineage>
        <taxon>Bacteria</taxon>
        <taxon>Pseudomonadati</taxon>
        <taxon>Pseudomonadota</taxon>
        <taxon>Alphaproteobacteria</taxon>
        <taxon>Rhodobacterales</taxon>
        <taxon>Paracoccaceae</taxon>
        <taxon>Sedimentitalea</taxon>
    </lineage>
</organism>
<protein>
    <submittedName>
        <fullName evidence="1">Uncharacterized protein</fullName>
    </submittedName>
</protein>
<dbReference type="InterPro" id="IPR027417">
    <property type="entry name" value="P-loop_NTPase"/>
</dbReference>
<keyword evidence="2" id="KW-1185">Reference proteome</keyword>
<gene>
    <name evidence="1" type="ORF">JF290_16550</name>
</gene>
<evidence type="ECO:0000313" key="1">
    <source>
        <dbReference type="EMBL" id="MBJ6373137.1"/>
    </source>
</evidence>
<sequence>MLLSDFAETGLFIYRTATAPTRFQVLGERSSGTNLARRLLARNTPLAPSDVLGWKHGFPSMLAIPADLAVICMVRNAADWALSMHAKPWHATASLQALPFSDFIRAPWHSTIDRARYFPGAEELVGQSLQQDRDPLTGAPFANLFELRRAKLAALLGYAARGCTCVVLRVERLQADPQGAIDEIAGGLGLAARDARFRPVGKRLGARFKPVLADRPPTPDSLTPADLRFLQRHCDTQQEAALGYVY</sequence>
<name>A0A8J7IWW1_9RHOB</name>
<dbReference type="EMBL" id="JAELVR010000012">
    <property type="protein sequence ID" value="MBJ6373137.1"/>
    <property type="molecule type" value="Genomic_DNA"/>
</dbReference>
<accession>A0A8J7IWW1</accession>
<evidence type="ECO:0000313" key="2">
    <source>
        <dbReference type="Proteomes" id="UP000619079"/>
    </source>
</evidence>
<dbReference type="SUPFAM" id="SSF52540">
    <property type="entry name" value="P-loop containing nucleoside triphosphate hydrolases"/>
    <property type="match status" value="1"/>
</dbReference>
<proteinExistence type="predicted"/>